<evidence type="ECO:0000256" key="1">
    <source>
        <dbReference type="ARBA" id="ARBA00004305"/>
    </source>
</evidence>
<dbReference type="InterPro" id="IPR005631">
    <property type="entry name" value="SDH"/>
</dbReference>
<proteinExistence type="predicted"/>
<dbReference type="PANTHER" id="PTHR12469">
    <property type="entry name" value="PROTEIN EMI5 HOMOLOG, MITOCHONDRIAL"/>
    <property type="match status" value="1"/>
</dbReference>
<name>A0A6V7VL52_MELEN</name>
<dbReference type="Pfam" id="PF03937">
    <property type="entry name" value="Sdh5"/>
    <property type="match status" value="1"/>
</dbReference>
<sequence>MLLLNRFHSPTLIFSKNFVTKNSIECLRSRLFYQSKKRGILENDILIGKFAEENLPKMNKNDLVNYDAIINGNYMEWDLYYYLTGRKEAPNELISNPLFKNMKEYILLNNQRKIKWEK</sequence>
<keyword evidence="2" id="KW-0496">Mitochondrion</keyword>
<dbReference type="EMBL" id="CAJEWN010000245">
    <property type="protein sequence ID" value="CAD2174971.1"/>
    <property type="molecule type" value="Genomic_DNA"/>
</dbReference>
<gene>
    <name evidence="4" type="ORF">MENT_LOCUS26671</name>
</gene>
<comment type="subcellular location">
    <subcellularLocation>
        <location evidence="1">Mitochondrion matrix</location>
    </subcellularLocation>
</comment>
<dbReference type="Gene3D" id="1.10.150.250">
    <property type="entry name" value="Flavinator of succinate dehydrogenase"/>
    <property type="match status" value="1"/>
</dbReference>
<dbReference type="GO" id="GO:0005759">
    <property type="term" value="C:mitochondrial matrix"/>
    <property type="evidence" value="ECO:0007669"/>
    <property type="project" value="UniProtKB-SubCell"/>
</dbReference>
<organism evidence="4 5">
    <name type="scientific">Meloidogyne enterolobii</name>
    <name type="common">Root-knot nematode worm</name>
    <name type="synonym">Meloidogyne mayaguensis</name>
    <dbReference type="NCBI Taxonomy" id="390850"/>
    <lineage>
        <taxon>Eukaryota</taxon>
        <taxon>Metazoa</taxon>
        <taxon>Ecdysozoa</taxon>
        <taxon>Nematoda</taxon>
        <taxon>Chromadorea</taxon>
        <taxon>Rhabditida</taxon>
        <taxon>Tylenchina</taxon>
        <taxon>Tylenchomorpha</taxon>
        <taxon>Tylenchoidea</taxon>
        <taxon>Meloidogynidae</taxon>
        <taxon>Meloidogyninae</taxon>
        <taxon>Meloidogyne</taxon>
    </lineage>
</organism>
<dbReference type="GO" id="GO:0034553">
    <property type="term" value="P:mitochondrial respiratory chain complex II assembly"/>
    <property type="evidence" value="ECO:0007669"/>
    <property type="project" value="TreeGrafter"/>
</dbReference>
<dbReference type="FunFam" id="1.10.150.250:FF:000002">
    <property type="entry name" value="Succinate dehydrogenase assembly factor 2, mitochondrial"/>
    <property type="match status" value="1"/>
</dbReference>
<evidence type="ECO:0000256" key="2">
    <source>
        <dbReference type="ARBA" id="ARBA00023128"/>
    </source>
</evidence>
<dbReference type="InterPro" id="IPR036714">
    <property type="entry name" value="SDH_sf"/>
</dbReference>
<dbReference type="Proteomes" id="UP000580250">
    <property type="component" value="Unassembled WGS sequence"/>
</dbReference>
<keyword evidence="3" id="KW-0143">Chaperone</keyword>
<dbReference type="OrthoDB" id="284292at2759"/>
<dbReference type="GO" id="GO:0006121">
    <property type="term" value="P:mitochondrial electron transport, succinate to ubiquinone"/>
    <property type="evidence" value="ECO:0007669"/>
    <property type="project" value="TreeGrafter"/>
</dbReference>
<accession>A0A6V7VL52</accession>
<dbReference type="AlphaFoldDB" id="A0A6V7VL52"/>
<evidence type="ECO:0000313" key="4">
    <source>
        <dbReference type="EMBL" id="CAD2174971.1"/>
    </source>
</evidence>
<protein>
    <submittedName>
        <fullName evidence="4">Uncharacterized protein</fullName>
    </submittedName>
</protein>
<dbReference type="GO" id="GO:0006099">
    <property type="term" value="P:tricarboxylic acid cycle"/>
    <property type="evidence" value="ECO:0007669"/>
    <property type="project" value="TreeGrafter"/>
</dbReference>
<evidence type="ECO:0000313" key="5">
    <source>
        <dbReference type="Proteomes" id="UP000580250"/>
    </source>
</evidence>
<dbReference type="SUPFAM" id="SSF109910">
    <property type="entry name" value="YgfY-like"/>
    <property type="match status" value="1"/>
</dbReference>
<evidence type="ECO:0000256" key="3">
    <source>
        <dbReference type="ARBA" id="ARBA00023186"/>
    </source>
</evidence>
<comment type="caution">
    <text evidence="4">The sequence shown here is derived from an EMBL/GenBank/DDBJ whole genome shotgun (WGS) entry which is preliminary data.</text>
</comment>
<dbReference type="PANTHER" id="PTHR12469:SF2">
    <property type="entry name" value="SUCCINATE DEHYDROGENASE ASSEMBLY FACTOR 2, MITOCHONDRIAL"/>
    <property type="match status" value="1"/>
</dbReference>
<reference evidence="4 5" key="1">
    <citation type="submission" date="2020-08" db="EMBL/GenBank/DDBJ databases">
        <authorList>
            <person name="Koutsovoulos G."/>
            <person name="Danchin GJ E."/>
        </authorList>
    </citation>
    <scope>NUCLEOTIDE SEQUENCE [LARGE SCALE GENOMIC DNA]</scope>
</reference>